<dbReference type="Pfam" id="PF14214">
    <property type="entry name" value="Helitron_like_N"/>
    <property type="match status" value="1"/>
</dbReference>
<dbReference type="InterPro" id="IPR025476">
    <property type="entry name" value="Helitron_helicase-like"/>
</dbReference>
<gene>
    <name evidence="2" type="ORF">AABB24_000418</name>
</gene>
<protein>
    <recommendedName>
        <fullName evidence="1">Helitron helicase-like domain-containing protein</fullName>
    </recommendedName>
</protein>
<comment type="caution">
    <text evidence="2">The sequence shown here is derived from an EMBL/GenBank/DDBJ whole genome shotgun (WGS) entry which is preliminary data.</text>
</comment>
<proteinExistence type="predicted"/>
<dbReference type="Proteomes" id="UP001627284">
    <property type="component" value="Unassembled WGS sequence"/>
</dbReference>
<organism evidence="2 3">
    <name type="scientific">Solanum stoloniferum</name>
    <dbReference type="NCBI Taxonomy" id="62892"/>
    <lineage>
        <taxon>Eukaryota</taxon>
        <taxon>Viridiplantae</taxon>
        <taxon>Streptophyta</taxon>
        <taxon>Embryophyta</taxon>
        <taxon>Tracheophyta</taxon>
        <taxon>Spermatophyta</taxon>
        <taxon>Magnoliopsida</taxon>
        <taxon>eudicotyledons</taxon>
        <taxon>Gunneridae</taxon>
        <taxon>Pentapetalae</taxon>
        <taxon>asterids</taxon>
        <taxon>lamiids</taxon>
        <taxon>Solanales</taxon>
        <taxon>Solanaceae</taxon>
        <taxon>Solanoideae</taxon>
        <taxon>Solaneae</taxon>
        <taxon>Solanum</taxon>
    </lineage>
</organism>
<dbReference type="PANTHER" id="PTHR10492:SF100">
    <property type="entry name" value="ATP-DEPENDENT DNA HELICASE"/>
    <property type="match status" value="1"/>
</dbReference>
<evidence type="ECO:0000313" key="2">
    <source>
        <dbReference type="EMBL" id="KAL3379696.1"/>
    </source>
</evidence>
<dbReference type="PANTHER" id="PTHR10492">
    <property type="match status" value="1"/>
</dbReference>
<dbReference type="EMBL" id="JBJKTR010000001">
    <property type="protein sequence ID" value="KAL3379696.1"/>
    <property type="molecule type" value="Genomic_DNA"/>
</dbReference>
<evidence type="ECO:0000259" key="1">
    <source>
        <dbReference type="Pfam" id="PF14214"/>
    </source>
</evidence>
<dbReference type="AlphaFoldDB" id="A0ABD2VH65"/>
<dbReference type="EMBL" id="JBJKTR010000001">
    <property type="protein sequence ID" value="KAL3379698.1"/>
    <property type="molecule type" value="Genomic_DNA"/>
</dbReference>
<accession>A0ABD2VH65</accession>
<keyword evidence="3" id="KW-1185">Reference proteome</keyword>
<reference evidence="2 3" key="1">
    <citation type="submission" date="2024-05" db="EMBL/GenBank/DDBJ databases">
        <title>De novo assembly of an allotetraploid wild potato.</title>
        <authorList>
            <person name="Hosaka A.J."/>
        </authorList>
    </citation>
    <scope>NUCLEOTIDE SEQUENCE [LARGE SCALE GENOMIC DNA]</scope>
    <source>
        <tissue evidence="2">Young leaves</tissue>
    </source>
</reference>
<dbReference type="EMBL" id="JBJKTR010000001">
    <property type="protein sequence ID" value="KAL3379699.1"/>
    <property type="molecule type" value="Genomic_DNA"/>
</dbReference>
<sequence>MTNPKICSYTFMIMIMNSPIEYKIDQSIVQKLMDILKVNPYSIFLRSLFNVSDLSDFYIALKCDSTLDQRTHNLPTTSEIAAIWVEEDSTHPISTPHIQIYTHSNRAQLVNYYYGCYDPLQYPLLFLFGENGWHCGIKRILRTNNMTRNKAHCEHEQLPSISNMCSIDGFLDMEAQSLQKGKRKRDAISFREYYCYKFQIREDETNQVVHCGRIFQQFIVDIYIKVETQRLDFFSFNQDLCRIEVLQGILDILRCGEREASNIGKKNFLPVAFIGGPRDMRRRYMDAIALVQYFGKPDLFITMTCNPSWPEIKEQLLLNDEVQNRPDLVSRVFRAKVEESKKDILKRQIFGKVAAFMYTIEFQKRGLPHAHFLIILANEHKLLTPESYDKFVCAELPDSVVDHDLYSFVIKHMMHGPCGKLNPTNSCMKQKGKCKFKYPKDFVERTSKGKNSYPIYKRRKTKECVKKKGIFLDNSWVVPYNPFLLCKYNCHMNVEVCSDIKVVKYIYKYICKGHDKITFQMHDSNIDTGVDEIKEYQSGRWVSPPEAAWRLFKFPISEMTPSVYHLQLHLQGQQFVFFKSIDKVDKILNNPTIGKTMLTEFFAMNRTNTDAMQLSLLYKEFPEYFVWSTKDKMWTRRKQRSVIGRVVTCHPTEGERYYLRLLLMNVRGPKSYEDLLKVDAEYCSTFRESAEKRGLLHCDNNLVECMSEAVTYQMPYNLRRLFATLLVYCNPANPAEIWKQFEAPMSEDFQILPNMNPKNITYLTLNHINDFLHLMGHDINEYKLIAETVKSSTDVTEATECLFERNIIVAEEDLLLQTKLNTQQRIAYDTILDRIFSNKSGAFFFLLMDLEQQVKLFYIVPY</sequence>
<name>A0ABD2VH65_9SOLN</name>
<feature type="domain" description="Helitron helicase-like" evidence="1">
    <location>
        <begin position="193"/>
        <end position="374"/>
    </location>
</feature>
<evidence type="ECO:0000313" key="3">
    <source>
        <dbReference type="Proteomes" id="UP001627284"/>
    </source>
</evidence>